<dbReference type="SUPFAM" id="SSF46689">
    <property type="entry name" value="Homeodomain-like"/>
    <property type="match status" value="1"/>
</dbReference>
<dbReference type="Gene3D" id="1.10.357.10">
    <property type="entry name" value="Tetracycline Repressor, domain 2"/>
    <property type="match status" value="1"/>
</dbReference>
<dbReference type="InterPro" id="IPR036271">
    <property type="entry name" value="Tet_transcr_reg_TetR-rel_C_sf"/>
</dbReference>
<dbReference type="InterPro" id="IPR050109">
    <property type="entry name" value="HTH-type_TetR-like_transc_reg"/>
</dbReference>
<dbReference type="Proteomes" id="UP000035034">
    <property type="component" value="Unassembled WGS sequence"/>
</dbReference>
<protein>
    <submittedName>
        <fullName evidence="4">Putative TetR family transcriptional regulator</fullName>
    </submittedName>
</protein>
<dbReference type="Pfam" id="PF17926">
    <property type="entry name" value="TetR_C_21"/>
    <property type="match status" value="1"/>
</dbReference>
<dbReference type="PANTHER" id="PTHR30328:SF54">
    <property type="entry name" value="HTH-TYPE TRANSCRIPTIONAL REPRESSOR SCO4008"/>
    <property type="match status" value="1"/>
</dbReference>
<dbReference type="RefSeq" id="WP_007316593.1">
    <property type="nucleotide sequence ID" value="NZ_BAEH01000022.1"/>
</dbReference>
<dbReference type="PROSITE" id="PS50977">
    <property type="entry name" value="HTH_TETR_2"/>
    <property type="match status" value="1"/>
</dbReference>
<dbReference type="GO" id="GO:0003677">
    <property type="term" value="F:DNA binding"/>
    <property type="evidence" value="ECO:0007669"/>
    <property type="project" value="UniProtKB-UniRule"/>
</dbReference>
<evidence type="ECO:0000313" key="4">
    <source>
        <dbReference type="EMBL" id="GAB17255.1"/>
    </source>
</evidence>
<dbReference type="PANTHER" id="PTHR30328">
    <property type="entry name" value="TRANSCRIPTIONAL REPRESSOR"/>
    <property type="match status" value="1"/>
</dbReference>
<dbReference type="GO" id="GO:0006355">
    <property type="term" value="P:regulation of DNA-templated transcription"/>
    <property type="evidence" value="ECO:0007669"/>
    <property type="project" value="UniProtKB-ARBA"/>
</dbReference>
<keyword evidence="5" id="KW-1185">Reference proteome</keyword>
<sequence length="189" mass="20664">MPPNASATKQRLLGAAHVEFAQYGLAGARVDRIAERAHSNKRLIYVHFGNKDALFDLVVARALATMAERVPFTETDLPGYAANLYDYLEANPDVLRLSNWAVLERSHAAEAEVDAYRPKIEAISRAQHQGLVEPAIRAEVLLAQILALATAWANSSQSLRTLAIDRGMRDVRTIPAALAIATRKLIAPS</sequence>
<reference evidence="4 5" key="1">
    <citation type="submission" date="2011-12" db="EMBL/GenBank/DDBJ databases">
        <title>Whole genome shotgun sequence of Gordonia effusa NBRC 100432.</title>
        <authorList>
            <person name="Yoshida I."/>
            <person name="Takarada H."/>
            <person name="Hosoyama A."/>
            <person name="Tsuchikane K."/>
            <person name="Katsumata H."/>
            <person name="Yamazaki S."/>
            <person name="Fujita N."/>
        </authorList>
    </citation>
    <scope>NUCLEOTIDE SEQUENCE [LARGE SCALE GENOMIC DNA]</scope>
    <source>
        <strain evidence="4 5">NBRC 100432</strain>
    </source>
</reference>
<dbReference type="AlphaFoldDB" id="H0QWQ4"/>
<dbReference type="InterPro" id="IPR041467">
    <property type="entry name" value="Sco4008_C"/>
</dbReference>
<dbReference type="PRINTS" id="PR00455">
    <property type="entry name" value="HTHTETR"/>
</dbReference>
<name>H0QWQ4_9ACTN</name>
<accession>H0QWQ4</accession>
<evidence type="ECO:0000256" key="1">
    <source>
        <dbReference type="ARBA" id="ARBA00023125"/>
    </source>
</evidence>
<feature type="domain" description="HTH tetR-type" evidence="3">
    <location>
        <begin position="6"/>
        <end position="66"/>
    </location>
</feature>
<organism evidence="4 5">
    <name type="scientific">Gordonia effusa NBRC 100432</name>
    <dbReference type="NCBI Taxonomy" id="1077974"/>
    <lineage>
        <taxon>Bacteria</taxon>
        <taxon>Bacillati</taxon>
        <taxon>Actinomycetota</taxon>
        <taxon>Actinomycetes</taxon>
        <taxon>Mycobacteriales</taxon>
        <taxon>Gordoniaceae</taxon>
        <taxon>Gordonia</taxon>
    </lineage>
</organism>
<dbReference type="InterPro" id="IPR009057">
    <property type="entry name" value="Homeodomain-like_sf"/>
</dbReference>
<evidence type="ECO:0000256" key="2">
    <source>
        <dbReference type="PROSITE-ProRule" id="PRU00335"/>
    </source>
</evidence>
<dbReference type="Pfam" id="PF00440">
    <property type="entry name" value="TetR_N"/>
    <property type="match status" value="1"/>
</dbReference>
<gene>
    <name evidence="4" type="ORF">GOEFS_022_00360</name>
</gene>
<keyword evidence="1 2" id="KW-0238">DNA-binding</keyword>
<evidence type="ECO:0000259" key="3">
    <source>
        <dbReference type="PROSITE" id="PS50977"/>
    </source>
</evidence>
<dbReference type="EMBL" id="BAEH01000022">
    <property type="protein sequence ID" value="GAB17255.1"/>
    <property type="molecule type" value="Genomic_DNA"/>
</dbReference>
<dbReference type="InterPro" id="IPR001647">
    <property type="entry name" value="HTH_TetR"/>
</dbReference>
<dbReference type="SUPFAM" id="SSF48498">
    <property type="entry name" value="Tetracyclin repressor-like, C-terminal domain"/>
    <property type="match status" value="1"/>
</dbReference>
<proteinExistence type="predicted"/>
<comment type="caution">
    <text evidence="4">The sequence shown here is derived from an EMBL/GenBank/DDBJ whole genome shotgun (WGS) entry which is preliminary data.</text>
</comment>
<feature type="DNA-binding region" description="H-T-H motif" evidence="2">
    <location>
        <begin position="29"/>
        <end position="48"/>
    </location>
</feature>
<dbReference type="eggNOG" id="COG1309">
    <property type="taxonomic scope" value="Bacteria"/>
</dbReference>
<evidence type="ECO:0000313" key="5">
    <source>
        <dbReference type="Proteomes" id="UP000035034"/>
    </source>
</evidence>